<comment type="catalytic activity">
    <reaction evidence="14">
        <text>CDP-choline + H2O = phosphocholine + CMP + 2 H(+)</text>
        <dbReference type="Rhea" id="RHEA:32487"/>
        <dbReference type="ChEBI" id="CHEBI:15377"/>
        <dbReference type="ChEBI" id="CHEBI:15378"/>
        <dbReference type="ChEBI" id="CHEBI:58779"/>
        <dbReference type="ChEBI" id="CHEBI:60377"/>
        <dbReference type="ChEBI" id="CHEBI:295975"/>
        <dbReference type="EC" id="3.6.1.53"/>
    </reaction>
</comment>
<dbReference type="InterPro" id="IPR041869">
    <property type="entry name" value="MPP_ADPRM"/>
</dbReference>
<dbReference type="SUPFAM" id="SSF56300">
    <property type="entry name" value="Metallo-dependent phosphatases"/>
    <property type="match status" value="1"/>
</dbReference>
<keyword evidence="19" id="KW-1185">Reference proteome</keyword>
<evidence type="ECO:0000256" key="14">
    <source>
        <dbReference type="ARBA" id="ARBA00047636"/>
    </source>
</evidence>
<sequence length="351" mass="39755">TLDKDNPRMDDCRQQTPLFTFGVIADIQYADMDDGYNYSRTRRRYYRSSLQLLRNARKSWSESAVKPAFILQLGDVIDGFNKPRDASERALDTVLREFSSCPAEVHHVWGNHEFYNFSRSALLRSKLNSAAHADRSPNAAPGGSDIYAYRFSPFPGFTFVVLDAYDVSLLGREKSCEQYINAMNLIKLYNKNEDLNSFGSPTRRFTMFNGGFSKDQLDWLDSVLSSADEKQERVTIVSHVPVHPDCTDNVCLAWNFDELLAVIRSHSSVVCYMAGHAHDGGYCRDEDTGVHHLTVDGVIETPPDSNAFATVSVYRDRMVLKGCGSIRDRHNYKHKRSLESKLGCLLFTVLC</sequence>
<dbReference type="Ensembl" id="ENSACIT00000000657.1">
    <property type="protein sequence ID" value="ENSACIP00000000630.1"/>
    <property type="gene ID" value="ENSACIG00000000541.1"/>
</dbReference>
<evidence type="ECO:0000256" key="9">
    <source>
        <dbReference type="ARBA" id="ARBA00022801"/>
    </source>
</evidence>
<evidence type="ECO:0000256" key="5">
    <source>
        <dbReference type="ARBA" id="ARBA00012453"/>
    </source>
</evidence>
<comment type="similarity">
    <text evidence="2">Belongs to the ADPRibase-Mn family.</text>
</comment>
<evidence type="ECO:0000256" key="2">
    <source>
        <dbReference type="ARBA" id="ARBA00006362"/>
    </source>
</evidence>
<dbReference type="CDD" id="cd07396">
    <property type="entry name" value="MPP_Nbla03831"/>
    <property type="match status" value="1"/>
</dbReference>
<keyword evidence="10" id="KW-0862">Zinc</keyword>
<dbReference type="AlphaFoldDB" id="A0A3Q0QT46"/>
<evidence type="ECO:0000256" key="16">
    <source>
        <dbReference type="ARBA" id="ARBA00049546"/>
    </source>
</evidence>
<dbReference type="GO" id="GO:0030145">
    <property type="term" value="F:manganese ion binding"/>
    <property type="evidence" value="ECO:0007669"/>
    <property type="project" value="Ensembl"/>
</dbReference>
<evidence type="ECO:0000256" key="6">
    <source>
        <dbReference type="ARBA" id="ARBA00012529"/>
    </source>
</evidence>
<comment type="subunit">
    <text evidence="3">Monomer.</text>
</comment>
<evidence type="ECO:0000256" key="13">
    <source>
        <dbReference type="ARBA" id="ARBA00047486"/>
    </source>
</evidence>
<evidence type="ECO:0000256" key="1">
    <source>
        <dbReference type="ARBA" id="ARBA00001946"/>
    </source>
</evidence>
<dbReference type="Proteomes" id="UP000261340">
    <property type="component" value="Unplaced"/>
</dbReference>
<evidence type="ECO:0000256" key="4">
    <source>
        <dbReference type="ARBA" id="ARBA00012443"/>
    </source>
</evidence>
<dbReference type="PANTHER" id="PTHR16509:SF1">
    <property type="entry name" value="MANGANESE-DEPENDENT ADP-RIBOSE_CDP-ALCOHOL DIPHOSPHATASE"/>
    <property type="match status" value="1"/>
</dbReference>
<keyword evidence="8" id="KW-0479">Metal-binding</keyword>
<comment type="catalytic activity">
    <reaction evidence="15">
        <text>ADP-D-ribose + H2O = D-ribose 5-phosphate + AMP + 2 H(+)</text>
        <dbReference type="Rhea" id="RHEA:10412"/>
        <dbReference type="ChEBI" id="CHEBI:15377"/>
        <dbReference type="ChEBI" id="CHEBI:15378"/>
        <dbReference type="ChEBI" id="CHEBI:57967"/>
        <dbReference type="ChEBI" id="CHEBI:78346"/>
        <dbReference type="ChEBI" id="CHEBI:456215"/>
        <dbReference type="EC" id="3.6.1.53"/>
    </reaction>
</comment>
<evidence type="ECO:0000313" key="18">
    <source>
        <dbReference type="Ensembl" id="ENSACIP00000000630.1"/>
    </source>
</evidence>
<evidence type="ECO:0000256" key="15">
    <source>
        <dbReference type="ARBA" id="ARBA00047894"/>
    </source>
</evidence>
<dbReference type="STRING" id="61819.ENSACIP00000000630"/>
<proteinExistence type="inferred from homology"/>
<comment type="catalytic activity">
    <reaction evidence="16">
        <text>ADP-D-ribose + H2O = D-ribose 5-phosphate + AMP + 2 H(+)</text>
        <dbReference type="Rhea" id="RHEA:10412"/>
        <dbReference type="ChEBI" id="CHEBI:15377"/>
        <dbReference type="ChEBI" id="CHEBI:15378"/>
        <dbReference type="ChEBI" id="CHEBI:57967"/>
        <dbReference type="ChEBI" id="CHEBI:78346"/>
        <dbReference type="ChEBI" id="CHEBI:456215"/>
        <dbReference type="EC" id="3.6.1.13"/>
    </reaction>
</comment>
<evidence type="ECO:0000256" key="7">
    <source>
        <dbReference type="ARBA" id="ARBA00016378"/>
    </source>
</evidence>
<dbReference type="EC" id="3.6.1.53" evidence="6"/>
<name>A0A3Q0QT46_AMPCI</name>
<dbReference type="Pfam" id="PF00149">
    <property type="entry name" value="Metallophos"/>
    <property type="match status" value="1"/>
</dbReference>
<accession>A0A3Q0QT46</accession>
<dbReference type="GO" id="GO:0008663">
    <property type="term" value="F:2',3'-cyclic-nucleotide 2'-phosphodiesterase activity"/>
    <property type="evidence" value="ECO:0007669"/>
    <property type="project" value="Ensembl"/>
</dbReference>
<keyword evidence="9" id="KW-0378">Hydrolase</keyword>
<evidence type="ECO:0000256" key="3">
    <source>
        <dbReference type="ARBA" id="ARBA00011245"/>
    </source>
</evidence>
<organism evidence="18 19">
    <name type="scientific">Amphilophus citrinellus</name>
    <name type="common">Midas cichlid</name>
    <name type="synonym">Cichlasoma citrinellum</name>
    <dbReference type="NCBI Taxonomy" id="61819"/>
    <lineage>
        <taxon>Eukaryota</taxon>
        <taxon>Metazoa</taxon>
        <taxon>Chordata</taxon>
        <taxon>Craniata</taxon>
        <taxon>Vertebrata</taxon>
        <taxon>Euteleostomi</taxon>
        <taxon>Actinopterygii</taxon>
        <taxon>Neopterygii</taxon>
        <taxon>Teleostei</taxon>
        <taxon>Neoteleostei</taxon>
        <taxon>Acanthomorphata</taxon>
        <taxon>Ovalentaria</taxon>
        <taxon>Cichlomorphae</taxon>
        <taxon>Cichliformes</taxon>
        <taxon>Cichlidae</taxon>
        <taxon>New World cichlids</taxon>
        <taxon>Cichlasomatinae</taxon>
        <taxon>Heroini</taxon>
        <taxon>Amphilophus</taxon>
    </lineage>
</organism>
<evidence type="ECO:0000256" key="11">
    <source>
        <dbReference type="ARBA" id="ARBA00030848"/>
    </source>
</evidence>
<dbReference type="InterPro" id="IPR004843">
    <property type="entry name" value="Calcineurin-like_PHP"/>
</dbReference>
<dbReference type="InterPro" id="IPR029052">
    <property type="entry name" value="Metallo-depent_PP-like"/>
</dbReference>
<dbReference type="GeneTree" id="ENSGT00390000014667"/>
<dbReference type="PANTHER" id="PTHR16509">
    <property type="match status" value="1"/>
</dbReference>
<dbReference type="EC" id="3.6.1.13" evidence="5"/>
<evidence type="ECO:0000256" key="10">
    <source>
        <dbReference type="ARBA" id="ARBA00022833"/>
    </source>
</evidence>
<evidence type="ECO:0000256" key="12">
    <source>
        <dbReference type="ARBA" id="ARBA00032579"/>
    </source>
</evidence>
<evidence type="ECO:0000313" key="19">
    <source>
        <dbReference type="Proteomes" id="UP000261340"/>
    </source>
</evidence>
<dbReference type="EC" id="3.6.1.16" evidence="4"/>
<comment type="cofactor">
    <cofactor evidence="1">
        <name>Mg(2+)</name>
        <dbReference type="ChEBI" id="CHEBI:18420"/>
    </cofactor>
</comment>
<dbReference type="GO" id="GO:0047631">
    <property type="term" value="F:ADP-ribose diphosphatase activity"/>
    <property type="evidence" value="ECO:0007669"/>
    <property type="project" value="UniProtKB-EC"/>
</dbReference>
<comment type="catalytic activity">
    <reaction evidence="13">
        <text>CDP-glycerol + H2O = sn-glycerol 3-phosphate + CMP + 2 H(+)</text>
        <dbReference type="Rhea" id="RHEA:21692"/>
        <dbReference type="ChEBI" id="CHEBI:15377"/>
        <dbReference type="ChEBI" id="CHEBI:15378"/>
        <dbReference type="ChEBI" id="CHEBI:57597"/>
        <dbReference type="ChEBI" id="CHEBI:58311"/>
        <dbReference type="ChEBI" id="CHEBI:60377"/>
        <dbReference type="EC" id="3.6.1.16"/>
    </reaction>
</comment>
<evidence type="ECO:0000256" key="8">
    <source>
        <dbReference type="ARBA" id="ARBA00022723"/>
    </source>
</evidence>
<feature type="domain" description="Calcineurin-like phosphoesterase" evidence="17">
    <location>
        <begin position="20"/>
        <end position="278"/>
    </location>
</feature>
<reference evidence="18" key="1">
    <citation type="submission" date="2025-08" db="UniProtKB">
        <authorList>
            <consortium name="Ensembl"/>
        </authorList>
    </citation>
    <scope>IDENTIFICATION</scope>
</reference>
<dbReference type="Gene3D" id="3.60.21.10">
    <property type="match status" value="1"/>
</dbReference>
<dbReference type="OMA" id="GHNHAGN"/>
<protein>
    <recommendedName>
        <fullName evidence="7">Manganese-dependent ADP-ribose/CDP-alcohol diphosphatase</fullName>
        <ecNumber evidence="5">3.6.1.13</ecNumber>
        <ecNumber evidence="4">3.6.1.16</ecNumber>
        <ecNumber evidence="6">3.6.1.53</ecNumber>
    </recommendedName>
    <alternativeName>
        <fullName evidence="12">ADPRibase-Mn</fullName>
    </alternativeName>
    <alternativeName>
        <fullName evidence="11">CDP-choline phosphohydrolase</fullName>
    </alternativeName>
</protein>
<dbReference type="GO" id="GO:0047734">
    <property type="term" value="F:CDP-glycerol diphosphatase activity"/>
    <property type="evidence" value="ECO:0007669"/>
    <property type="project" value="UniProtKB-EC"/>
</dbReference>
<reference evidence="18" key="2">
    <citation type="submission" date="2025-09" db="UniProtKB">
        <authorList>
            <consortium name="Ensembl"/>
        </authorList>
    </citation>
    <scope>IDENTIFICATION</scope>
</reference>
<evidence type="ECO:0000259" key="17">
    <source>
        <dbReference type="Pfam" id="PF00149"/>
    </source>
</evidence>